<dbReference type="EMBL" id="ABNSCA010000005">
    <property type="protein sequence ID" value="ELN6932886.1"/>
    <property type="molecule type" value="Genomic_DNA"/>
</dbReference>
<comment type="caution">
    <text evidence="1">The sequence shown here is derived from an EMBL/GenBank/DDBJ whole genome shotgun (WGS) entry which is preliminary data.</text>
</comment>
<evidence type="ECO:0000313" key="1">
    <source>
        <dbReference type="EMBL" id="ELN6932886.1"/>
    </source>
</evidence>
<name>A0AAI9G9F8_9VIBR</name>
<evidence type="ECO:0000313" key="2">
    <source>
        <dbReference type="Proteomes" id="UP001253463"/>
    </source>
</evidence>
<reference evidence="1" key="1">
    <citation type="submission" date="2023-10" db="EMBL/GenBank/DDBJ databases">
        <authorList>
            <consortium name="PulseNet: The National Subtyping Network for Foodborne Disease Surveillance"/>
        </authorList>
    </citation>
    <scope>NUCLEOTIDE SEQUENCE</scope>
    <source>
        <strain evidence="1">PNUSAV004886</strain>
    </source>
</reference>
<organism evidence="1 2">
    <name type="scientific">Vibrio navarrensis</name>
    <dbReference type="NCBI Taxonomy" id="29495"/>
    <lineage>
        <taxon>Bacteria</taxon>
        <taxon>Pseudomonadati</taxon>
        <taxon>Pseudomonadota</taxon>
        <taxon>Gammaproteobacteria</taxon>
        <taxon>Vibrionales</taxon>
        <taxon>Vibrionaceae</taxon>
        <taxon>Vibrio</taxon>
    </lineage>
</organism>
<sequence>MLKNFALMTLAAFALTGCNSSSSKSSVKPEARFDYPIIDAQFSPNSAAVFHYSQMVNGVTQDDLSVRFEKHSGDSLLQLILDQDEDNSPLSNLLNSLINYGWNDFFLAKEHNQEEAEPSIFVVGSDGYLREITDFYVVLHSENPTLARAFLRNYAKIFQVNGDKVPTNPHVNPNLETKGLPIEVPSVKSLLNNFEDDPWLQALSDQASCKLWWAAPLIERGSKEQRKTFTIDKKRIEATYISNKHTYQLNCDGQASPMYERGSEIWYNPTFGILEQSERLSVNQQNPVTTTIWLDSLPL</sequence>
<dbReference type="Proteomes" id="UP001253463">
    <property type="component" value="Unassembled WGS sequence"/>
</dbReference>
<accession>A0AAI9G9F8</accession>
<dbReference type="AlphaFoldDB" id="A0AAI9G9F8"/>
<protein>
    <submittedName>
        <fullName evidence="1">Uncharacterized protein</fullName>
    </submittedName>
</protein>
<dbReference type="PROSITE" id="PS51257">
    <property type="entry name" value="PROKAR_LIPOPROTEIN"/>
    <property type="match status" value="1"/>
</dbReference>
<proteinExistence type="predicted"/>
<gene>
    <name evidence="1" type="ORF">RZY48_002285</name>
</gene>